<gene>
    <name evidence="1" type="ORF">LDC_2501</name>
</gene>
<dbReference type="AlphaFoldDB" id="D9PLS5"/>
<reference evidence="1" key="1">
    <citation type="submission" date="2010-07" db="EMBL/GenBank/DDBJ databases">
        <authorList>
            <consortium name="CONSOLIDER consortium CSD2007-00005"/>
            <person name="Guazzaroni M.-E."/>
            <person name="Richter M."/>
            <person name="Garcia-Salamanca A."/>
            <person name="Yarza P."/>
            <person name="Ferrer M."/>
        </authorList>
    </citation>
    <scope>NUCLEOTIDE SEQUENCE</scope>
</reference>
<proteinExistence type="predicted"/>
<sequence>MRLLEKGVAATPDRWQYFQDIGFVHYWWTGEYARAADAFSKGAAIDGAPWWMRSLAAVTLSEGGDRQTSRLLWRSLSQTAENDWLRRDAQRRLTQLDAL</sequence>
<feature type="non-terminal residue" evidence="1">
    <location>
        <position position="99"/>
    </location>
</feature>
<evidence type="ECO:0000313" key="1">
    <source>
        <dbReference type="EMBL" id="EFK95488.1"/>
    </source>
</evidence>
<comment type="caution">
    <text evidence="1">The sequence shown here is derived from an EMBL/GenBank/DDBJ whole genome shotgun (WGS) entry which is preliminary data.</text>
</comment>
<name>D9PLS5_9ZZZZ</name>
<accession>D9PLS5</accession>
<reference evidence="1" key="2">
    <citation type="journal article" date="2011" name="Microb. Ecol.">
        <title>Taxonomic and Functional Metagenomic Profiling of the Microbial Community in the Anoxic Sediment of a Sub-saline Shallow Lake (Laguna de Carrizo, Central Spain).</title>
        <authorList>
            <person name="Ferrer M."/>
            <person name="Guazzaroni M.E."/>
            <person name="Richter M."/>
            <person name="Garcia-Salamanca A."/>
            <person name="Yarza P."/>
            <person name="Suarez-Suarez A."/>
            <person name="Solano J."/>
            <person name="Alcaide M."/>
            <person name="van Dillewijn P."/>
            <person name="Molina-Henares M.A."/>
            <person name="Lopez-Cortes N."/>
            <person name="Al-Ramahi Y."/>
            <person name="Guerrero C."/>
            <person name="Acosta A."/>
            <person name="de Eugenio L.I."/>
            <person name="Martinez V."/>
            <person name="Marques S."/>
            <person name="Rojo F."/>
            <person name="Santero E."/>
            <person name="Genilloud O."/>
            <person name="Perez-Perez J."/>
            <person name="Rossello-Mora R."/>
            <person name="Ramos J.L."/>
        </authorList>
    </citation>
    <scope>NUCLEOTIDE SEQUENCE</scope>
</reference>
<protein>
    <submittedName>
        <fullName evidence="1">Uncharacterized protein</fullName>
    </submittedName>
</protein>
<dbReference type="EMBL" id="ADZX01000760">
    <property type="protein sequence ID" value="EFK95488.1"/>
    <property type="molecule type" value="Genomic_DNA"/>
</dbReference>
<organism evidence="1">
    <name type="scientific">sediment metagenome</name>
    <dbReference type="NCBI Taxonomy" id="749907"/>
    <lineage>
        <taxon>unclassified sequences</taxon>
        <taxon>metagenomes</taxon>
        <taxon>ecological metagenomes</taxon>
    </lineage>
</organism>